<reference evidence="4 5" key="1">
    <citation type="submission" date="2019-07" db="EMBL/GenBank/DDBJ databases">
        <title>Quadrisphaera sp. strain DD2A genome sequencing and assembly.</title>
        <authorList>
            <person name="Kim I."/>
        </authorList>
    </citation>
    <scope>NUCLEOTIDE SEQUENCE [LARGE SCALE GENOMIC DNA]</scope>
    <source>
        <strain evidence="4 5">DD2A</strain>
    </source>
</reference>
<evidence type="ECO:0000259" key="3">
    <source>
        <dbReference type="PROSITE" id="PS50887"/>
    </source>
</evidence>
<evidence type="ECO:0000313" key="4">
    <source>
        <dbReference type="EMBL" id="TXR55343.1"/>
    </source>
</evidence>
<dbReference type="InterPro" id="IPR050469">
    <property type="entry name" value="Diguanylate_Cyclase"/>
</dbReference>
<dbReference type="InterPro" id="IPR000160">
    <property type="entry name" value="GGDEF_dom"/>
</dbReference>
<dbReference type="NCBIfam" id="TIGR00254">
    <property type="entry name" value="GGDEF"/>
    <property type="match status" value="1"/>
</dbReference>
<dbReference type="EMBL" id="VKAC01000009">
    <property type="protein sequence ID" value="TXR55343.1"/>
    <property type="molecule type" value="Genomic_DNA"/>
</dbReference>
<dbReference type="SUPFAM" id="SSF55073">
    <property type="entry name" value="Nucleotide cyclase"/>
    <property type="match status" value="1"/>
</dbReference>
<dbReference type="PANTHER" id="PTHR45138">
    <property type="entry name" value="REGULATORY COMPONENTS OF SENSORY TRANSDUCTION SYSTEM"/>
    <property type="match status" value="1"/>
</dbReference>
<dbReference type="GO" id="GO:0043709">
    <property type="term" value="P:cell adhesion involved in single-species biofilm formation"/>
    <property type="evidence" value="ECO:0007669"/>
    <property type="project" value="TreeGrafter"/>
</dbReference>
<keyword evidence="2" id="KW-0812">Transmembrane</keyword>
<keyword evidence="5" id="KW-1185">Reference proteome</keyword>
<keyword evidence="2" id="KW-0472">Membrane</keyword>
<dbReference type="CDD" id="cd01949">
    <property type="entry name" value="GGDEF"/>
    <property type="match status" value="1"/>
</dbReference>
<dbReference type="SMART" id="SM00267">
    <property type="entry name" value="GGDEF"/>
    <property type="match status" value="1"/>
</dbReference>
<dbReference type="AlphaFoldDB" id="A0A5C8ZDR9"/>
<comment type="caution">
    <text evidence="4">The sequence shown here is derived from an EMBL/GenBank/DDBJ whole genome shotgun (WGS) entry which is preliminary data.</text>
</comment>
<organism evidence="4 5">
    <name type="scientific">Quadrisphaera setariae</name>
    <dbReference type="NCBI Taxonomy" id="2593304"/>
    <lineage>
        <taxon>Bacteria</taxon>
        <taxon>Bacillati</taxon>
        <taxon>Actinomycetota</taxon>
        <taxon>Actinomycetes</taxon>
        <taxon>Kineosporiales</taxon>
        <taxon>Kineosporiaceae</taxon>
        <taxon>Quadrisphaera</taxon>
    </lineage>
</organism>
<keyword evidence="2" id="KW-1133">Transmembrane helix</keyword>
<accession>A0A5C8ZDR9</accession>
<dbReference type="PROSITE" id="PS50887">
    <property type="entry name" value="GGDEF"/>
    <property type="match status" value="1"/>
</dbReference>
<feature type="region of interest" description="Disordered" evidence="1">
    <location>
        <begin position="452"/>
        <end position="481"/>
    </location>
</feature>
<feature type="transmembrane region" description="Helical" evidence="2">
    <location>
        <begin position="58"/>
        <end position="78"/>
    </location>
</feature>
<feature type="transmembrane region" description="Helical" evidence="2">
    <location>
        <begin position="119"/>
        <end position="138"/>
    </location>
</feature>
<dbReference type="OrthoDB" id="3872852at2"/>
<proteinExistence type="predicted"/>
<dbReference type="PANTHER" id="PTHR45138:SF24">
    <property type="entry name" value="DIGUANYLATE CYCLASE DGCC-RELATED"/>
    <property type="match status" value="1"/>
</dbReference>
<dbReference type="RefSeq" id="WP_147927349.1">
    <property type="nucleotide sequence ID" value="NZ_VKAC01000009.1"/>
</dbReference>
<feature type="transmembrane region" description="Helical" evidence="2">
    <location>
        <begin position="34"/>
        <end position="51"/>
    </location>
</feature>
<feature type="transmembrane region" description="Helical" evidence="2">
    <location>
        <begin position="208"/>
        <end position="228"/>
    </location>
</feature>
<dbReference type="Proteomes" id="UP000321234">
    <property type="component" value="Unassembled WGS sequence"/>
</dbReference>
<name>A0A5C8ZDR9_9ACTN</name>
<sequence>MEQHLTSRTVEVATAAACAVAVALAPLLPVGPVLGAVIAVLPQLLLGVLAVRRRMRWVAAAAVLLVVASALFHVLWWQHGTPVLPSPADVLTTTAYLVLTRAAWVAAGPAGREASFDALLVVVGPAVVIVAAVAAPAVVNGPSAVGVLTIAYPVLDLVLLMAVVRAAVAGALTWVQAAALQTGCALLLFGNAWFVVLLAWTPQAMTHWMAAPFGLAWALFAVAVALHGRVGPSSAPPVPARRHRTRSRVVLALLPASACLPAAALVAQGLAGGEVDWQVLGTGALLTAVLSTIRLHGALRVAAEQARALERLALVDELTDLPNRRACTTDLEQVVRSGAAPAALALLDLDRFKRVNDTLGHAGGDALLRDAARAWRAALPPGAGLYRWGGEEFVVLLPDTAAPRALAVLDGVRLATPRPHTVSAGLAVLRPGEDTTAVLARADAALYAAKQSGRDRVCASDPTGQRADPDPALAPVRPASG</sequence>
<evidence type="ECO:0000256" key="1">
    <source>
        <dbReference type="SAM" id="MobiDB-lite"/>
    </source>
</evidence>
<protein>
    <submittedName>
        <fullName evidence="4">GGDEF domain-containing protein</fullName>
    </submittedName>
</protein>
<feature type="transmembrane region" description="Helical" evidence="2">
    <location>
        <begin position="90"/>
        <end position="107"/>
    </location>
</feature>
<evidence type="ECO:0000313" key="5">
    <source>
        <dbReference type="Proteomes" id="UP000321234"/>
    </source>
</evidence>
<dbReference type="InterPro" id="IPR029787">
    <property type="entry name" value="Nucleotide_cyclase"/>
</dbReference>
<dbReference type="Pfam" id="PF00990">
    <property type="entry name" value="GGDEF"/>
    <property type="match status" value="1"/>
</dbReference>
<feature type="domain" description="GGDEF" evidence="3">
    <location>
        <begin position="340"/>
        <end position="462"/>
    </location>
</feature>
<dbReference type="Gene3D" id="3.30.70.270">
    <property type="match status" value="1"/>
</dbReference>
<dbReference type="GO" id="GO:0005886">
    <property type="term" value="C:plasma membrane"/>
    <property type="evidence" value="ECO:0007669"/>
    <property type="project" value="TreeGrafter"/>
</dbReference>
<evidence type="ECO:0000256" key="2">
    <source>
        <dbReference type="SAM" id="Phobius"/>
    </source>
</evidence>
<gene>
    <name evidence="4" type="ORF">FMM08_15905</name>
</gene>
<feature type="transmembrane region" description="Helical" evidence="2">
    <location>
        <begin position="249"/>
        <end position="271"/>
    </location>
</feature>
<dbReference type="InterPro" id="IPR043128">
    <property type="entry name" value="Rev_trsase/Diguanyl_cyclase"/>
</dbReference>
<dbReference type="GO" id="GO:1902201">
    <property type="term" value="P:negative regulation of bacterial-type flagellum-dependent cell motility"/>
    <property type="evidence" value="ECO:0007669"/>
    <property type="project" value="TreeGrafter"/>
</dbReference>
<feature type="transmembrane region" description="Helical" evidence="2">
    <location>
        <begin position="184"/>
        <end position="202"/>
    </location>
</feature>
<dbReference type="GO" id="GO:0052621">
    <property type="term" value="F:diguanylate cyclase activity"/>
    <property type="evidence" value="ECO:0007669"/>
    <property type="project" value="TreeGrafter"/>
</dbReference>
<feature type="transmembrane region" description="Helical" evidence="2">
    <location>
        <begin position="150"/>
        <end position="172"/>
    </location>
</feature>